<evidence type="ECO:0000313" key="2">
    <source>
        <dbReference type="EMBL" id="KAL2505620.1"/>
    </source>
</evidence>
<evidence type="ECO:0000313" key="3">
    <source>
        <dbReference type="Proteomes" id="UP001604336"/>
    </source>
</evidence>
<sequence>MKNDEYHGGLTSIDTLHVLEWPITRSRAKKIKEAMQGLVYATWAKNQSASATIKIPTFQMSVKEDESISIFLQASGEVFDSSDTIQPSVVSFFQELLSALQPVDPIRPGIIPRLVSDEDNLQLNQTPTLTEVREAIFSIDPDSVTGPDGFSSHFFQVCCDIVSEDVFQVVLDFFVGGHLPKGFAATSIVLLPKRDNACRWSEFRPISLCTLFNKLITKLMNSRLSTLLPQIISAPQSGFISGRLIGDNVLLAQELLHTLDTKVGGGNVILKLDMAKAYDRMDWSFLIFIMEGFGFDALWIDRIRRCISECRFSILINGRPCGFFSSSRRLRQGDPISPSLFIIAADYFSRLLTQQY</sequence>
<dbReference type="CDD" id="cd01650">
    <property type="entry name" value="RT_nLTR_like"/>
    <property type="match status" value="1"/>
</dbReference>
<dbReference type="EMBL" id="JBFOLK010000006">
    <property type="protein sequence ID" value="KAL2505620.1"/>
    <property type="molecule type" value="Genomic_DNA"/>
</dbReference>
<feature type="domain" description="Reverse transcriptase" evidence="1">
    <location>
        <begin position="172"/>
        <end position="356"/>
    </location>
</feature>
<dbReference type="InterPro" id="IPR052343">
    <property type="entry name" value="Retrotransposon-Effector_Assoc"/>
</dbReference>
<organism evidence="2 3">
    <name type="scientific">Abeliophyllum distichum</name>
    <dbReference type="NCBI Taxonomy" id="126358"/>
    <lineage>
        <taxon>Eukaryota</taxon>
        <taxon>Viridiplantae</taxon>
        <taxon>Streptophyta</taxon>
        <taxon>Embryophyta</taxon>
        <taxon>Tracheophyta</taxon>
        <taxon>Spermatophyta</taxon>
        <taxon>Magnoliopsida</taxon>
        <taxon>eudicotyledons</taxon>
        <taxon>Gunneridae</taxon>
        <taxon>Pentapetalae</taxon>
        <taxon>asterids</taxon>
        <taxon>lamiids</taxon>
        <taxon>Lamiales</taxon>
        <taxon>Oleaceae</taxon>
        <taxon>Forsythieae</taxon>
        <taxon>Abeliophyllum</taxon>
    </lineage>
</organism>
<dbReference type="Pfam" id="PF00078">
    <property type="entry name" value="RVT_1"/>
    <property type="match status" value="1"/>
</dbReference>
<comment type="caution">
    <text evidence="2">The sequence shown here is derived from an EMBL/GenBank/DDBJ whole genome shotgun (WGS) entry which is preliminary data.</text>
</comment>
<dbReference type="PANTHER" id="PTHR46890:SF48">
    <property type="entry name" value="RNA-DIRECTED DNA POLYMERASE"/>
    <property type="match status" value="1"/>
</dbReference>
<proteinExistence type="predicted"/>
<reference evidence="3" key="1">
    <citation type="submission" date="2024-07" db="EMBL/GenBank/DDBJ databases">
        <title>Two chromosome-level genome assemblies of Korean endemic species Abeliophyllum distichum and Forsythia ovata (Oleaceae).</title>
        <authorList>
            <person name="Jang H."/>
        </authorList>
    </citation>
    <scope>NUCLEOTIDE SEQUENCE [LARGE SCALE GENOMIC DNA]</scope>
</reference>
<dbReference type="InterPro" id="IPR000477">
    <property type="entry name" value="RT_dom"/>
</dbReference>
<gene>
    <name evidence="2" type="ORF">Adt_21241</name>
</gene>
<keyword evidence="3" id="KW-1185">Reference proteome</keyword>
<dbReference type="AlphaFoldDB" id="A0ABD1SYS5"/>
<dbReference type="PANTHER" id="PTHR46890">
    <property type="entry name" value="NON-LTR RETROLELEMENT REVERSE TRANSCRIPTASE-LIKE PROTEIN-RELATED"/>
    <property type="match status" value="1"/>
</dbReference>
<dbReference type="PROSITE" id="PS50878">
    <property type="entry name" value="RT_POL"/>
    <property type="match status" value="1"/>
</dbReference>
<evidence type="ECO:0000259" key="1">
    <source>
        <dbReference type="PROSITE" id="PS50878"/>
    </source>
</evidence>
<dbReference type="Proteomes" id="UP001604336">
    <property type="component" value="Unassembled WGS sequence"/>
</dbReference>
<protein>
    <recommendedName>
        <fullName evidence="1">Reverse transcriptase domain-containing protein</fullName>
    </recommendedName>
</protein>
<name>A0ABD1SYS5_9LAMI</name>
<accession>A0ABD1SYS5</accession>